<proteinExistence type="predicted"/>
<accession>A0A518VCJ8</accession>
<reference evidence="3 4" key="1">
    <citation type="submission" date="2018-11" db="EMBL/GenBank/DDBJ databases">
        <title>Phylogenetic determinants of toxin gene distribution in genomes of Brevibacillus laterosporus.</title>
        <authorList>
            <person name="Glare T.R."/>
            <person name="Durrant A."/>
            <person name="Berry C."/>
            <person name="Palma L."/>
            <person name="Ormskirk M."/>
            <person name="Cox M.O."/>
        </authorList>
    </citation>
    <scope>NUCLEOTIDE SEQUENCE [LARGE SCALE GENOMIC DNA]</scope>
    <source>
        <strain evidence="3 4">1821L</strain>
    </source>
</reference>
<dbReference type="AlphaFoldDB" id="A0A518VCJ8"/>
<gene>
    <name evidence="3" type="ORF">EEL30_22030</name>
</gene>
<dbReference type="PROSITE" id="PS00092">
    <property type="entry name" value="N6_MTASE"/>
    <property type="match status" value="1"/>
</dbReference>
<dbReference type="Proteomes" id="UP000319432">
    <property type="component" value="Chromosome"/>
</dbReference>
<feature type="domain" description="DUF4942" evidence="2">
    <location>
        <begin position="277"/>
        <end position="480"/>
    </location>
</feature>
<dbReference type="InterPro" id="IPR029063">
    <property type="entry name" value="SAM-dependent_MTases_sf"/>
</dbReference>
<dbReference type="InterPro" id="IPR008593">
    <property type="entry name" value="Dam_MeTrfase"/>
</dbReference>
<keyword evidence="1" id="KW-0175">Coiled coil</keyword>
<dbReference type="OrthoDB" id="270332at2"/>
<dbReference type="GO" id="GO:0003677">
    <property type="term" value="F:DNA binding"/>
    <property type="evidence" value="ECO:0007669"/>
    <property type="project" value="InterPro"/>
</dbReference>
<feature type="coiled-coil region" evidence="1">
    <location>
        <begin position="143"/>
        <end position="170"/>
    </location>
</feature>
<name>A0A518VCJ8_BRELA</name>
<dbReference type="EMBL" id="CP033464">
    <property type="protein sequence ID" value="QDX94723.1"/>
    <property type="molecule type" value="Genomic_DNA"/>
</dbReference>
<dbReference type="InterPro" id="IPR031339">
    <property type="entry name" value="DUF4942"/>
</dbReference>
<dbReference type="GO" id="GO:0009307">
    <property type="term" value="P:DNA restriction-modification system"/>
    <property type="evidence" value="ECO:0007669"/>
    <property type="project" value="InterPro"/>
</dbReference>
<dbReference type="Pfam" id="PF05869">
    <property type="entry name" value="Dam"/>
    <property type="match status" value="1"/>
</dbReference>
<sequence>MLNNNPDFYPTPGKLIHKMLSLIDFKTIRTILEPSAGKGNLAEAITEKFKYSQSYYRNEKYDIDTIEIDNNLQYILKGKQFRLVHDDFLTYNTFKNYDAIFMNPPFSQGEKHLLKAIEMQQSGGKIVCLLNAETLRNPYTNSRKELIRQLDQYNAQIEYIENAFTDAERKTNVEIALIYLDIPKIEYNSVILDELKQEQKYNINTNYTSDKLINSDFIKGIVDQYNYEVKVGLALINEYNSLKPFMLNSFTNNNRPVLKLELEYSDKEGSSIENAYIKQIRSKYWSALFTNEQFIGLFTSNLKQKYLESVDELEDYDFSLYNIYSLRIQLSKEMIQGVEETILNLFEEFSHKHYFDEASKNIHYYNGWKTNKAYKINKKVIIPLNGFRDLQYSWGRYEPSNYKVLNKLKDIEKVFNYLDNGKTEEIDITQALKMAEYYNENKKISLKYFYVTFYKKGTCHIEFKNMELLHKFNLFGSQKRNWLPPSYGKVKYKDMTTEDKEVINQFEGEQSYNKVMSNKSYYIVDTIELLKLTS</sequence>
<dbReference type="Pfam" id="PF13708">
    <property type="entry name" value="DUF4942"/>
    <property type="match status" value="1"/>
</dbReference>
<dbReference type="InterPro" id="IPR002052">
    <property type="entry name" value="DNA_methylase_N6_adenine_CS"/>
</dbReference>
<evidence type="ECO:0000259" key="2">
    <source>
        <dbReference type="Pfam" id="PF13708"/>
    </source>
</evidence>
<protein>
    <submittedName>
        <fullName evidence="3">DUF4942 domain-containing protein</fullName>
    </submittedName>
</protein>
<evidence type="ECO:0000256" key="1">
    <source>
        <dbReference type="SAM" id="Coils"/>
    </source>
</evidence>
<evidence type="ECO:0000313" key="3">
    <source>
        <dbReference type="EMBL" id="QDX94723.1"/>
    </source>
</evidence>
<dbReference type="SUPFAM" id="SSF53335">
    <property type="entry name" value="S-adenosyl-L-methionine-dependent methyltransferases"/>
    <property type="match status" value="1"/>
</dbReference>
<organism evidence="3 4">
    <name type="scientific">Brevibacillus laterosporus</name>
    <name type="common">Bacillus laterosporus</name>
    <dbReference type="NCBI Taxonomy" id="1465"/>
    <lineage>
        <taxon>Bacteria</taxon>
        <taxon>Bacillati</taxon>
        <taxon>Bacillota</taxon>
        <taxon>Bacilli</taxon>
        <taxon>Bacillales</taxon>
        <taxon>Paenibacillaceae</taxon>
        <taxon>Brevibacillus</taxon>
    </lineage>
</organism>
<dbReference type="GO" id="GO:0032259">
    <property type="term" value="P:methylation"/>
    <property type="evidence" value="ECO:0007669"/>
    <property type="project" value="InterPro"/>
</dbReference>
<dbReference type="GO" id="GO:0009007">
    <property type="term" value="F:site-specific DNA-methyltransferase (adenine-specific) activity"/>
    <property type="evidence" value="ECO:0007669"/>
    <property type="project" value="InterPro"/>
</dbReference>
<dbReference type="Gene3D" id="3.40.50.150">
    <property type="entry name" value="Vaccinia Virus protein VP39"/>
    <property type="match status" value="1"/>
</dbReference>
<evidence type="ECO:0000313" key="4">
    <source>
        <dbReference type="Proteomes" id="UP000319432"/>
    </source>
</evidence>
<keyword evidence="4" id="KW-1185">Reference proteome</keyword>